<reference evidence="13" key="1">
    <citation type="submission" date="2017-08" db="EMBL/GenBank/DDBJ databases">
        <authorList>
            <person name="Polle J.E."/>
            <person name="Barry K."/>
            <person name="Cushman J."/>
            <person name="Schmutz J."/>
            <person name="Tran D."/>
            <person name="Hathwaick L.T."/>
            <person name="Yim W.C."/>
            <person name="Jenkins J."/>
            <person name="Mckie-Krisberg Z.M."/>
            <person name="Prochnik S."/>
            <person name="Lindquist E."/>
            <person name="Dockter R.B."/>
            <person name="Adam C."/>
            <person name="Molina H."/>
            <person name="Bunkerborg J."/>
            <person name="Jin E."/>
            <person name="Buchheim M."/>
            <person name="Magnuson J."/>
        </authorList>
    </citation>
    <scope>NUCLEOTIDE SEQUENCE</scope>
    <source>
        <strain evidence="13">CCAP 19/18</strain>
    </source>
</reference>
<evidence type="ECO:0000256" key="11">
    <source>
        <dbReference type="SAM" id="Phobius"/>
    </source>
</evidence>
<evidence type="ECO:0000259" key="12">
    <source>
        <dbReference type="PROSITE" id="PS51292"/>
    </source>
</evidence>
<accession>A0ABQ7GM45</accession>
<evidence type="ECO:0000256" key="4">
    <source>
        <dbReference type="ARBA" id="ARBA00022723"/>
    </source>
</evidence>
<dbReference type="SUPFAM" id="SSF57850">
    <property type="entry name" value="RING/U-box"/>
    <property type="match status" value="1"/>
</dbReference>
<keyword evidence="8 11" id="KW-1133">Transmembrane helix</keyword>
<evidence type="ECO:0000256" key="7">
    <source>
        <dbReference type="ARBA" id="ARBA00022833"/>
    </source>
</evidence>
<dbReference type="InterPro" id="IPR013083">
    <property type="entry name" value="Znf_RING/FYVE/PHD"/>
</dbReference>
<feature type="transmembrane region" description="Helical" evidence="11">
    <location>
        <begin position="232"/>
        <end position="255"/>
    </location>
</feature>
<dbReference type="Pfam" id="PF12906">
    <property type="entry name" value="RINGv"/>
    <property type="match status" value="1"/>
</dbReference>
<evidence type="ECO:0000313" key="14">
    <source>
        <dbReference type="Proteomes" id="UP000815325"/>
    </source>
</evidence>
<dbReference type="EMBL" id="MU069693">
    <property type="protein sequence ID" value="KAF5835683.1"/>
    <property type="molecule type" value="Genomic_DNA"/>
</dbReference>
<keyword evidence="9 11" id="KW-0472">Membrane</keyword>
<keyword evidence="14" id="KW-1185">Reference proteome</keyword>
<comment type="caution">
    <text evidence="13">The sequence shown here is derived from an EMBL/GenBank/DDBJ whole genome shotgun (WGS) entry which is preliminary data.</text>
</comment>
<dbReference type="InterPro" id="IPR011016">
    <property type="entry name" value="Znf_RING-CH"/>
</dbReference>
<keyword evidence="6" id="KW-0833">Ubl conjugation pathway</keyword>
<dbReference type="CDD" id="cd16495">
    <property type="entry name" value="RING_CH-C4HC3_MARCH"/>
    <property type="match status" value="1"/>
</dbReference>
<proteinExistence type="predicted"/>
<dbReference type="PROSITE" id="PS51292">
    <property type="entry name" value="ZF_RING_CH"/>
    <property type="match status" value="1"/>
</dbReference>
<dbReference type="PANTHER" id="PTHR46065:SF3">
    <property type="entry name" value="FI20425P1"/>
    <property type="match status" value="1"/>
</dbReference>
<organism evidence="13 14">
    <name type="scientific">Dunaliella salina</name>
    <name type="common">Green alga</name>
    <name type="synonym">Protococcus salinus</name>
    <dbReference type="NCBI Taxonomy" id="3046"/>
    <lineage>
        <taxon>Eukaryota</taxon>
        <taxon>Viridiplantae</taxon>
        <taxon>Chlorophyta</taxon>
        <taxon>core chlorophytes</taxon>
        <taxon>Chlorophyceae</taxon>
        <taxon>CS clade</taxon>
        <taxon>Chlamydomonadales</taxon>
        <taxon>Dunaliellaceae</taxon>
        <taxon>Dunaliella</taxon>
    </lineage>
</organism>
<keyword evidence="3 11" id="KW-0812">Transmembrane</keyword>
<keyword evidence="4" id="KW-0479">Metal-binding</keyword>
<evidence type="ECO:0000256" key="5">
    <source>
        <dbReference type="ARBA" id="ARBA00022771"/>
    </source>
</evidence>
<dbReference type="Gene3D" id="3.30.40.10">
    <property type="entry name" value="Zinc/RING finger domain, C3HC4 (zinc finger)"/>
    <property type="match status" value="1"/>
</dbReference>
<feature type="region of interest" description="Disordered" evidence="10">
    <location>
        <begin position="30"/>
        <end position="71"/>
    </location>
</feature>
<evidence type="ECO:0000256" key="2">
    <source>
        <dbReference type="ARBA" id="ARBA00022679"/>
    </source>
</evidence>
<keyword evidence="2" id="KW-0808">Transferase</keyword>
<feature type="domain" description="RING-CH-type" evidence="12">
    <location>
        <begin position="84"/>
        <end position="144"/>
    </location>
</feature>
<evidence type="ECO:0000256" key="9">
    <source>
        <dbReference type="ARBA" id="ARBA00023136"/>
    </source>
</evidence>
<evidence type="ECO:0000256" key="3">
    <source>
        <dbReference type="ARBA" id="ARBA00022692"/>
    </source>
</evidence>
<sequence>MASRAVPVVESSESFNDVSTNALVGGVASSASVTAPPSSTPWGPSTSLPPATASASVGGPSAPAAMEAKGSGFLRDERKGSGVLKGEDARECRVCLSADEQNQMVSACACSGTQKWAHYGCLRQWVLEKRTLSCELCGASYSQPYAAFLQSELTTNPPRYPPPPPPTVTYPQVYPLNSTSTDAQLAMELQTAMNSNWTPQSQSYYNTVYVAGPTRDPSPGYMTSRSVGRSSFWVAGVIGAGAFVIIVIIALAAGLRHSNSE</sequence>
<evidence type="ECO:0000313" key="13">
    <source>
        <dbReference type="EMBL" id="KAF5835683.1"/>
    </source>
</evidence>
<gene>
    <name evidence="13" type="ORF">DUNSADRAFT_7011</name>
</gene>
<dbReference type="SMART" id="SM00744">
    <property type="entry name" value="RINGv"/>
    <property type="match status" value="1"/>
</dbReference>
<dbReference type="Proteomes" id="UP000815325">
    <property type="component" value="Unassembled WGS sequence"/>
</dbReference>
<feature type="compositionally biased region" description="Low complexity" evidence="10">
    <location>
        <begin position="30"/>
        <end position="65"/>
    </location>
</feature>
<keyword evidence="5" id="KW-0863">Zinc-finger</keyword>
<name>A0ABQ7GM45_DUNSA</name>
<dbReference type="PANTHER" id="PTHR46065">
    <property type="entry name" value="E3 UBIQUITIN-PROTEIN LIGASE MARCH 2/3 FAMILY MEMBER"/>
    <property type="match status" value="1"/>
</dbReference>
<keyword evidence="7" id="KW-0862">Zinc</keyword>
<protein>
    <recommendedName>
        <fullName evidence="12">RING-CH-type domain-containing protein</fullName>
    </recommendedName>
</protein>
<evidence type="ECO:0000256" key="8">
    <source>
        <dbReference type="ARBA" id="ARBA00022989"/>
    </source>
</evidence>
<evidence type="ECO:0000256" key="6">
    <source>
        <dbReference type="ARBA" id="ARBA00022786"/>
    </source>
</evidence>
<evidence type="ECO:0000256" key="1">
    <source>
        <dbReference type="ARBA" id="ARBA00004141"/>
    </source>
</evidence>
<evidence type="ECO:0000256" key="10">
    <source>
        <dbReference type="SAM" id="MobiDB-lite"/>
    </source>
</evidence>
<comment type="subcellular location">
    <subcellularLocation>
        <location evidence="1">Membrane</location>
        <topology evidence="1">Multi-pass membrane protein</topology>
    </subcellularLocation>
</comment>